<proteinExistence type="predicted"/>
<dbReference type="PANTHER" id="PTHR37325:SF1">
    <property type="entry name" value="OXIDOREDUCTASE 21 KDA SUBUNIT, PUTATIVE (AFU_ORTHOLOGUE AFUA_4G05910)-RELATED"/>
    <property type="match status" value="1"/>
</dbReference>
<evidence type="ECO:0000313" key="2">
    <source>
        <dbReference type="Proteomes" id="UP000077115"/>
    </source>
</evidence>
<organism evidence="1 2">
    <name type="scientific">Batrachochytrium dendrobatidis (strain JEL423)</name>
    <dbReference type="NCBI Taxonomy" id="403673"/>
    <lineage>
        <taxon>Eukaryota</taxon>
        <taxon>Fungi</taxon>
        <taxon>Fungi incertae sedis</taxon>
        <taxon>Chytridiomycota</taxon>
        <taxon>Chytridiomycota incertae sedis</taxon>
        <taxon>Chytridiomycetes</taxon>
        <taxon>Rhizophydiales</taxon>
        <taxon>Rhizophydiales incertae sedis</taxon>
        <taxon>Batrachochytrium</taxon>
    </lineage>
</organism>
<dbReference type="PANTHER" id="PTHR37325">
    <property type="entry name" value="OXIDOREDUCTASE 21 KDA SUBUNIT, PUTATIVE (AFU_ORTHOLOGUE AFUA_4G05910)-RELATED"/>
    <property type="match status" value="1"/>
</dbReference>
<dbReference type="AlphaFoldDB" id="A0A177WWL9"/>
<dbReference type="VEuPathDB" id="FungiDB:BDEG_27684"/>
<name>A0A177WWL9_BATDL</name>
<gene>
    <name evidence="1" type="ORF">BDEG_27684</name>
</gene>
<evidence type="ECO:0000313" key="1">
    <source>
        <dbReference type="EMBL" id="OAJ44459.1"/>
    </source>
</evidence>
<accession>A0A177WWL9</accession>
<protein>
    <submittedName>
        <fullName evidence="1">Uncharacterized protein</fullName>
    </submittedName>
</protein>
<dbReference type="Proteomes" id="UP000077115">
    <property type="component" value="Unassembled WGS sequence"/>
</dbReference>
<dbReference type="OrthoDB" id="2093493at2759"/>
<reference evidence="1 2" key="2">
    <citation type="submission" date="2016-05" db="EMBL/GenBank/DDBJ databases">
        <title>Lineage-specific infection strategies underlie the spectrum of fungal disease in amphibians.</title>
        <authorList>
            <person name="Cuomo C.A."/>
            <person name="Farrer R.A."/>
            <person name="James T."/>
            <person name="Longcore J."/>
            <person name="Birren B."/>
        </authorList>
    </citation>
    <scope>NUCLEOTIDE SEQUENCE [LARGE SCALE GENOMIC DNA]</scope>
    <source>
        <strain evidence="1 2">JEL423</strain>
    </source>
</reference>
<sequence>MSLLRRFIERHFGGIPESLKDLHWLYRVNPKSVGSAPQAIEYRIVSPATQTNYVAPTAYKVSNNQYFKRDVRRAFPQTVTFTTNDLAELNAPLLKRLANDQASVMTASPIQVVMINNRYKYTPSSPHLKADESNPEFSIRAVK</sequence>
<reference evidence="1 2" key="1">
    <citation type="submission" date="2006-10" db="EMBL/GenBank/DDBJ databases">
        <title>The Genome Sequence of Batrachochytrium dendrobatidis JEL423.</title>
        <authorList>
            <consortium name="The Broad Institute Genome Sequencing Platform"/>
            <person name="Birren B."/>
            <person name="Lander E."/>
            <person name="Galagan J."/>
            <person name="Cuomo C."/>
            <person name="Devon K."/>
            <person name="Jaffe D."/>
            <person name="Butler J."/>
            <person name="Alvarez P."/>
            <person name="Gnerre S."/>
            <person name="Grabherr M."/>
            <person name="Kleber M."/>
            <person name="Mauceli E."/>
            <person name="Brockman W."/>
            <person name="Young S."/>
            <person name="LaButti K."/>
            <person name="Sykes S."/>
            <person name="DeCaprio D."/>
            <person name="Crawford M."/>
            <person name="Koehrsen M."/>
            <person name="Engels R."/>
            <person name="Montgomery P."/>
            <person name="Pearson M."/>
            <person name="Howarth C."/>
            <person name="Larson L."/>
            <person name="White J."/>
            <person name="O'Leary S."/>
            <person name="Kodira C."/>
            <person name="Zeng Q."/>
            <person name="Yandava C."/>
            <person name="Alvarado L."/>
            <person name="Longcore J."/>
            <person name="James T."/>
        </authorList>
    </citation>
    <scope>NUCLEOTIDE SEQUENCE [LARGE SCALE GENOMIC DNA]</scope>
    <source>
        <strain evidence="1 2">JEL423</strain>
    </source>
</reference>
<dbReference type="EMBL" id="DS022312">
    <property type="protein sequence ID" value="OAJ44459.1"/>
    <property type="molecule type" value="Genomic_DNA"/>
</dbReference>
<dbReference type="InterPro" id="IPR016813">
    <property type="entry name" value="NADH_Ub_cplx-1_21kDa"/>
</dbReference>